<dbReference type="AlphaFoldDB" id="A0A5B8RCI0"/>
<feature type="domain" description="VTT" evidence="7">
    <location>
        <begin position="68"/>
        <end position="185"/>
    </location>
</feature>
<feature type="transmembrane region" description="Helical" evidence="6">
    <location>
        <begin position="52"/>
        <end position="72"/>
    </location>
</feature>
<feature type="transmembrane region" description="Helical" evidence="6">
    <location>
        <begin position="136"/>
        <end position="157"/>
    </location>
</feature>
<dbReference type="Pfam" id="PF09335">
    <property type="entry name" value="VTT_dom"/>
    <property type="match status" value="1"/>
</dbReference>
<comment type="subcellular location">
    <subcellularLocation>
        <location evidence="1">Cell membrane</location>
        <topology evidence="1">Multi-pass membrane protein</topology>
    </subcellularLocation>
</comment>
<feature type="transmembrane region" description="Helical" evidence="6">
    <location>
        <begin position="79"/>
        <end position="104"/>
    </location>
</feature>
<dbReference type="InterPro" id="IPR032816">
    <property type="entry name" value="VTT_dom"/>
</dbReference>
<evidence type="ECO:0000256" key="5">
    <source>
        <dbReference type="ARBA" id="ARBA00023136"/>
    </source>
</evidence>
<evidence type="ECO:0000256" key="6">
    <source>
        <dbReference type="SAM" id="Phobius"/>
    </source>
</evidence>
<sequence>MPRRLWLVLAFLLTLGLLAGLWQWLALKEVITVAVLEDWLRWVTALGDSRWMPPLVLLAYVLASLVVFPLSVMVTATGLIFGAFTGSFYAVAGTLLAAAATYWIGRYMGREAVVRHGGRRLNALASALSARGVRTMIVISLLPLAPFTVTNMVAGAFHLRFRDYMLGTLVGILPGVLAMTVLGSQLASLVRAESFSGVAWTLGGIALALGVIAALRVAVARYRG</sequence>
<reference evidence="8" key="1">
    <citation type="submission" date="2019-06" db="EMBL/GenBank/DDBJ databases">
        <authorList>
            <person name="Murdoch R.W."/>
            <person name="Fathepure B."/>
        </authorList>
    </citation>
    <scope>NUCLEOTIDE SEQUENCE</scope>
</reference>
<protein>
    <recommendedName>
        <fullName evidence="7">VTT domain-containing protein</fullName>
    </recommendedName>
</protein>
<evidence type="ECO:0000313" key="8">
    <source>
        <dbReference type="EMBL" id="QEA05803.1"/>
    </source>
</evidence>
<evidence type="ECO:0000259" key="7">
    <source>
        <dbReference type="Pfam" id="PF09335"/>
    </source>
</evidence>
<dbReference type="EMBL" id="MN079111">
    <property type="protein sequence ID" value="QEA05803.1"/>
    <property type="molecule type" value="Genomic_DNA"/>
</dbReference>
<evidence type="ECO:0000256" key="3">
    <source>
        <dbReference type="ARBA" id="ARBA00022692"/>
    </source>
</evidence>
<proteinExistence type="predicted"/>
<feature type="transmembrane region" description="Helical" evidence="6">
    <location>
        <begin position="164"/>
        <end position="186"/>
    </location>
</feature>
<keyword evidence="3 6" id="KW-0812">Transmembrane</keyword>
<dbReference type="PANTHER" id="PTHR12677">
    <property type="entry name" value="GOLGI APPARATUS MEMBRANE PROTEIN TVP38-RELATED"/>
    <property type="match status" value="1"/>
</dbReference>
<keyword evidence="4 6" id="KW-1133">Transmembrane helix</keyword>
<keyword evidence="5 6" id="KW-0472">Membrane</keyword>
<keyword evidence="2" id="KW-1003">Cell membrane</keyword>
<gene>
    <name evidence="8" type="ORF">KBTEX_02128</name>
</gene>
<evidence type="ECO:0000256" key="1">
    <source>
        <dbReference type="ARBA" id="ARBA00004651"/>
    </source>
</evidence>
<dbReference type="GO" id="GO:0005886">
    <property type="term" value="C:plasma membrane"/>
    <property type="evidence" value="ECO:0007669"/>
    <property type="project" value="UniProtKB-SubCell"/>
</dbReference>
<name>A0A5B8RCI0_9ZZZZ</name>
<dbReference type="InterPro" id="IPR015414">
    <property type="entry name" value="TMEM64"/>
</dbReference>
<dbReference type="PANTHER" id="PTHR12677:SF59">
    <property type="entry name" value="GOLGI APPARATUS MEMBRANE PROTEIN TVP38-RELATED"/>
    <property type="match status" value="1"/>
</dbReference>
<organism evidence="8">
    <name type="scientific">uncultured organism</name>
    <dbReference type="NCBI Taxonomy" id="155900"/>
    <lineage>
        <taxon>unclassified sequences</taxon>
        <taxon>environmental samples</taxon>
    </lineage>
</organism>
<feature type="transmembrane region" description="Helical" evidence="6">
    <location>
        <begin position="198"/>
        <end position="219"/>
    </location>
</feature>
<accession>A0A5B8RCI0</accession>
<evidence type="ECO:0000256" key="4">
    <source>
        <dbReference type="ARBA" id="ARBA00022989"/>
    </source>
</evidence>
<evidence type="ECO:0000256" key="2">
    <source>
        <dbReference type="ARBA" id="ARBA00022475"/>
    </source>
</evidence>